<evidence type="ECO:0000313" key="8">
    <source>
        <dbReference type="Proteomes" id="UP000236197"/>
    </source>
</evidence>
<evidence type="ECO:0000256" key="3">
    <source>
        <dbReference type="ARBA" id="ARBA00023002"/>
    </source>
</evidence>
<gene>
    <name evidence="7" type="ORF">C2L71_02745</name>
</gene>
<dbReference type="EC" id="1.1.1.169" evidence="4"/>
<proteinExistence type="inferred from homology"/>
<dbReference type="GO" id="GO:0015940">
    <property type="term" value="P:pantothenate biosynthetic process"/>
    <property type="evidence" value="ECO:0007669"/>
    <property type="project" value="UniProtKB-UniPathway"/>
</dbReference>
<protein>
    <recommendedName>
        <fullName evidence="4">2-dehydropantoate 2-reductase</fullName>
        <ecNumber evidence="4">1.1.1.169</ecNumber>
    </recommendedName>
    <alternativeName>
        <fullName evidence="4">Ketopantoate reductase</fullName>
    </alternativeName>
</protein>
<comment type="similarity">
    <text evidence="1 4">Belongs to the ketopantoate reductase family.</text>
</comment>
<dbReference type="EMBL" id="PPEK01000002">
    <property type="protein sequence ID" value="PNV68399.1"/>
    <property type="molecule type" value="Genomic_DNA"/>
</dbReference>
<dbReference type="Pfam" id="PF02558">
    <property type="entry name" value="ApbA"/>
    <property type="match status" value="1"/>
</dbReference>
<accession>A0A2K2UDS2</accession>
<dbReference type="Gene3D" id="1.10.1040.10">
    <property type="entry name" value="N-(1-d-carboxylethyl)-l-norvaline Dehydrogenase, domain 2"/>
    <property type="match status" value="1"/>
</dbReference>
<evidence type="ECO:0000259" key="6">
    <source>
        <dbReference type="Pfam" id="PF08546"/>
    </source>
</evidence>
<dbReference type="GO" id="GO:0005737">
    <property type="term" value="C:cytoplasm"/>
    <property type="evidence" value="ECO:0007669"/>
    <property type="project" value="TreeGrafter"/>
</dbReference>
<dbReference type="InterPro" id="IPR008927">
    <property type="entry name" value="6-PGluconate_DH-like_C_sf"/>
</dbReference>
<evidence type="ECO:0000256" key="2">
    <source>
        <dbReference type="ARBA" id="ARBA00022857"/>
    </source>
</evidence>
<organism evidence="7 8">
    <name type="scientific">Enteroscipio rubneri</name>
    <dbReference type="NCBI Taxonomy" id="2070686"/>
    <lineage>
        <taxon>Bacteria</taxon>
        <taxon>Bacillati</taxon>
        <taxon>Actinomycetota</taxon>
        <taxon>Coriobacteriia</taxon>
        <taxon>Eggerthellales</taxon>
        <taxon>Eggerthellaceae</taxon>
        <taxon>Enteroscipio</taxon>
    </lineage>
</organism>
<dbReference type="InterPro" id="IPR051402">
    <property type="entry name" value="KPR-Related"/>
</dbReference>
<keyword evidence="8" id="KW-1185">Reference proteome</keyword>
<keyword evidence="4" id="KW-0566">Pantothenate biosynthesis</keyword>
<comment type="pathway">
    <text evidence="4">Cofactor biosynthesis; (R)-pantothenate biosynthesis; (R)-pantoate from 3-methyl-2-oxobutanoate: step 2/2.</text>
</comment>
<name>A0A2K2UDS2_9ACTN</name>
<dbReference type="GO" id="GO:0008677">
    <property type="term" value="F:2-dehydropantoate 2-reductase activity"/>
    <property type="evidence" value="ECO:0007669"/>
    <property type="project" value="UniProtKB-EC"/>
</dbReference>
<evidence type="ECO:0000313" key="7">
    <source>
        <dbReference type="EMBL" id="PNV68399.1"/>
    </source>
</evidence>
<dbReference type="InterPro" id="IPR013752">
    <property type="entry name" value="KPA_reductase"/>
</dbReference>
<dbReference type="SUPFAM" id="SSF48179">
    <property type="entry name" value="6-phosphogluconate dehydrogenase C-terminal domain-like"/>
    <property type="match status" value="1"/>
</dbReference>
<dbReference type="OrthoDB" id="9796561at2"/>
<dbReference type="NCBIfam" id="TIGR00745">
    <property type="entry name" value="apbA_panE"/>
    <property type="match status" value="1"/>
</dbReference>
<dbReference type="InterPro" id="IPR013328">
    <property type="entry name" value="6PGD_dom2"/>
</dbReference>
<dbReference type="Pfam" id="PF08546">
    <property type="entry name" value="ApbA_C"/>
    <property type="match status" value="1"/>
</dbReference>
<comment type="caution">
    <text evidence="7">The sequence shown here is derived from an EMBL/GenBank/DDBJ whole genome shotgun (WGS) entry which is preliminary data.</text>
</comment>
<sequence length="311" mass="32559">MKVCILGAGSLGSAIGGALALDGNEVHLIGRKAHMDAVNETGLVLVEPNGERTAPVLGHESAAGMGEADLVIVLCKSFDTEQTIRDNMSLIGDETVVMSLQNGLGAEDALCAIVGSEHVIGGKTYIGGMLLEPGRVQATLPGKDTFIGELDGSITERVRRIGAAFESAGMHCIVSDNIMGVIWDKLLVNVATGAVCGITRLPYGAMYQEENLVATAKAAVQEGMAVANAAGITLTYEDPMDVLELARAGLPYDFKPSILQSLEKHRPTEIGVINGAVVAQGARYGVPTPVNETLVACVTGIERFIREYVLA</sequence>
<dbReference type="UniPathway" id="UPA00028">
    <property type="reaction ID" value="UER00004"/>
</dbReference>
<reference evidence="8" key="1">
    <citation type="submission" date="2018-01" db="EMBL/GenBank/DDBJ databases">
        <title>Rubneribacter badeniensis gen. nov., sp. nov., and Colonibacter rubneri, gen. nov., sp. nov., WGS of new members of the Eggerthellaceae.</title>
        <authorList>
            <person name="Danylec N."/>
            <person name="Stoll D.A."/>
            <person name="Doetsch A."/>
            <person name="Kulling S.E."/>
            <person name="Huch M."/>
        </authorList>
    </citation>
    <scope>NUCLEOTIDE SEQUENCE [LARGE SCALE GENOMIC DNA]</scope>
    <source>
        <strain evidence="8">ResAG-96</strain>
    </source>
</reference>
<dbReference type="InterPro" id="IPR003710">
    <property type="entry name" value="ApbA"/>
</dbReference>
<evidence type="ECO:0000256" key="4">
    <source>
        <dbReference type="RuleBase" id="RU362068"/>
    </source>
</evidence>
<dbReference type="PANTHER" id="PTHR21708:SF26">
    <property type="entry name" value="2-DEHYDROPANTOATE 2-REDUCTASE"/>
    <property type="match status" value="1"/>
</dbReference>
<feature type="domain" description="Ketopantoate reductase N-terminal" evidence="5">
    <location>
        <begin position="3"/>
        <end position="151"/>
    </location>
</feature>
<dbReference type="RefSeq" id="WP_103264460.1">
    <property type="nucleotide sequence ID" value="NZ_CABMLE010000002.1"/>
</dbReference>
<dbReference type="SUPFAM" id="SSF51735">
    <property type="entry name" value="NAD(P)-binding Rossmann-fold domains"/>
    <property type="match status" value="1"/>
</dbReference>
<keyword evidence="2 4" id="KW-0521">NADP</keyword>
<comment type="function">
    <text evidence="4">Catalyzes the NADPH-dependent reduction of ketopantoate into pantoic acid.</text>
</comment>
<evidence type="ECO:0000259" key="5">
    <source>
        <dbReference type="Pfam" id="PF02558"/>
    </source>
</evidence>
<evidence type="ECO:0000256" key="1">
    <source>
        <dbReference type="ARBA" id="ARBA00007870"/>
    </source>
</evidence>
<dbReference type="Gene3D" id="3.40.50.720">
    <property type="entry name" value="NAD(P)-binding Rossmann-like Domain"/>
    <property type="match status" value="1"/>
</dbReference>
<dbReference type="InterPro" id="IPR013332">
    <property type="entry name" value="KPR_N"/>
</dbReference>
<keyword evidence="3 4" id="KW-0560">Oxidoreductase</keyword>
<dbReference type="Proteomes" id="UP000236197">
    <property type="component" value="Unassembled WGS sequence"/>
</dbReference>
<dbReference type="PANTHER" id="PTHR21708">
    <property type="entry name" value="PROBABLE 2-DEHYDROPANTOATE 2-REDUCTASE"/>
    <property type="match status" value="1"/>
</dbReference>
<comment type="catalytic activity">
    <reaction evidence="4">
        <text>(R)-pantoate + NADP(+) = 2-dehydropantoate + NADPH + H(+)</text>
        <dbReference type="Rhea" id="RHEA:16233"/>
        <dbReference type="ChEBI" id="CHEBI:11561"/>
        <dbReference type="ChEBI" id="CHEBI:15378"/>
        <dbReference type="ChEBI" id="CHEBI:15980"/>
        <dbReference type="ChEBI" id="CHEBI:57783"/>
        <dbReference type="ChEBI" id="CHEBI:58349"/>
        <dbReference type="EC" id="1.1.1.169"/>
    </reaction>
</comment>
<dbReference type="AlphaFoldDB" id="A0A2K2UDS2"/>
<dbReference type="InterPro" id="IPR036291">
    <property type="entry name" value="NAD(P)-bd_dom_sf"/>
</dbReference>
<feature type="domain" description="Ketopantoate reductase C-terminal" evidence="6">
    <location>
        <begin position="177"/>
        <end position="302"/>
    </location>
</feature>
<dbReference type="FunFam" id="3.40.50.720:FF:000307">
    <property type="entry name" value="2-dehydropantoate 2-reductase"/>
    <property type="match status" value="1"/>
</dbReference>